<dbReference type="AlphaFoldDB" id="A0AAP0DIE4"/>
<sequence>MSRLKRLNIITTHSNSGVEDHGAAKNQGLHASEMQVGLTSSQEYQPMNEQGNIVDDVAQNEELAEVNGAPKKGRGHTQKMDIWKMNSTERICVTFDKFGLPVGDEGRELGQYIGTLVRMAENVSIEYTDWRKVPTKKKEDMYSLVKSKFTFHPVETSQIKKWIFSSMGKKWRTWKGILKSRGYDPSLTIDEIVAQQTNNDERVNKTQFKELVSRWFTPEFQNTCVKKRSSRLKMKEPHVTGTKSFARLAHEMAMKNDGVYPTRGEMYIKTRTRKDGSIVDDEALGVVTSLKAIASNSTSTRGDQDDFVNDDYSKVKGAEKRGYVRLIGKIPVTKSNGDSQIIQQLESATQTINHLHGAFNVMVNIIQEHIPNANLSTILSNMNLQVPRIGSSIESTSRSTNDGERVDKR</sequence>
<dbReference type="PANTHER" id="PTHR33144">
    <property type="entry name" value="OS10G0409366 PROTEIN-RELATED"/>
    <property type="match status" value="1"/>
</dbReference>
<evidence type="ECO:0000256" key="1">
    <source>
        <dbReference type="SAM" id="MobiDB-lite"/>
    </source>
</evidence>
<proteinExistence type="predicted"/>
<gene>
    <name evidence="2" type="ORF">SSX86_007621</name>
</gene>
<dbReference type="Proteomes" id="UP001408789">
    <property type="component" value="Unassembled WGS sequence"/>
</dbReference>
<evidence type="ECO:0000313" key="3">
    <source>
        <dbReference type="Proteomes" id="UP001408789"/>
    </source>
</evidence>
<evidence type="ECO:0008006" key="4">
    <source>
        <dbReference type="Google" id="ProtNLM"/>
    </source>
</evidence>
<evidence type="ECO:0000313" key="2">
    <source>
        <dbReference type="EMBL" id="KAK9073297.1"/>
    </source>
</evidence>
<keyword evidence="3" id="KW-1185">Reference proteome</keyword>
<dbReference type="EMBL" id="JBCNJP010000009">
    <property type="protein sequence ID" value="KAK9073297.1"/>
    <property type="molecule type" value="Genomic_DNA"/>
</dbReference>
<dbReference type="InterPro" id="IPR004252">
    <property type="entry name" value="Probable_transposase_24"/>
</dbReference>
<dbReference type="Pfam" id="PF03004">
    <property type="entry name" value="Transposase_24"/>
    <property type="match status" value="1"/>
</dbReference>
<dbReference type="PANTHER" id="PTHR33144:SF50">
    <property type="entry name" value="OS03G0714750 PROTEIN"/>
    <property type="match status" value="1"/>
</dbReference>
<protein>
    <recommendedName>
        <fullName evidence="4">Transposase</fullName>
    </recommendedName>
</protein>
<comment type="caution">
    <text evidence="2">The sequence shown here is derived from an EMBL/GenBank/DDBJ whole genome shotgun (WGS) entry which is preliminary data.</text>
</comment>
<feature type="region of interest" description="Disordered" evidence="1">
    <location>
        <begin position="390"/>
        <end position="409"/>
    </location>
</feature>
<name>A0AAP0DIE4_9ASTR</name>
<accession>A0AAP0DIE4</accession>
<reference evidence="2 3" key="1">
    <citation type="submission" date="2024-04" db="EMBL/GenBank/DDBJ databases">
        <title>The reference genome of an endangered Asteraceae, Deinandra increscens subsp. villosa, native to the Central Coast of California.</title>
        <authorList>
            <person name="Guilliams M."/>
            <person name="Hasenstab-Lehman K."/>
            <person name="Meyer R."/>
            <person name="Mcevoy S."/>
        </authorList>
    </citation>
    <scope>NUCLEOTIDE SEQUENCE [LARGE SCALE GENOMIC DNA]</scope>
    <source>
        <tissue evidence="2">Leaf</tissue>
    </source>
</reference>
<organism evidence="2 3">
    <name type="scientific">Deinandra increscens subsp. villosa</name>
    <dbReference type="NCBI Taxonomy" id="3103831"/>
    <lineage>
        <taxon>Eukaryota</taxon>
        <taxon>Viridiplantae</taxon>
        <taxon>Streptophyta</taxon>
        <taxon>Embryophyta</taxon>
        <taxon>Tracheophyta</taxon>
        <taxon>Spermatophyta</taxon>
        <taxon>Magnoliopsida</taxon>
        <taxon>eudicotyledons</taxon>
        <taxon>Gunneridae</taxon>
        <taxon>Pentapetalae</taxon>
        <taxon>asterids</taxon>
        <taxon>campanulids</taxon>
        <taxon>Asterales</taxon>
        <taxon>Asteraceae</taxon>
        <taxon>Asteroideae</taxon>
        <taxon>Heliantheae alliance</taxon>
        <taxon>Madieae</taxon>
        <taxon>Madiinae</taxon>
        <taxon>Deinandra</taxon>
    </lineage>
</organism>